<evidence type="ECO:0000313" key="3">
    <source>
        <dbReference type="Proteomes" id="UP000076871"/>
    </source>
</evidence>
<gene>
    <name evidence="2" type="ORF">LAESUDRAFT_720260</name>
</gene>
<dbReference type="RefSeq" id="XP_040769953.1">
    <property type="nucleotide sequence ID" value="XM_040907781.1"/>
</dbReference>
<reference evidence="2 3" key="1">
    <citation type="journal article" date="2016" name="Mol. Biol. Evol.">
        <title>Comparative Genomics of Early-Diverging Mushroom-Forming Fungi Provides Insights into the Origins of Lignocellulose Decay Capabilities.</title>
        <authorList>
            <person name="Nagy L.G."/>
            <person name="Riley R."/>
            <person name="Tritt A."/>
            <person name="Adam C."/>
            <person name="Daum C."/>
            <person name="Floudas D."/>
            <person name="Sun H."/>
            <person name="Yadav J.S."/>
            <person name="Pangilinan J."/>
            <person name="Larsson K.H."/>
            <person name="Matsuura K."/>
            <person name="Barry K."/>
            <person name="Labutti K."/>
            <person name="Kuo R."/>
            <person name="Ohm R.A."/>
            <person name="Bhattacharya S.S."/>
            <person name="Shirouzu T."/>
            <person name="Yoshinaga Y."/>
            <person name="Martin F.M."/>
            <person name="Grigoriev I.V."/>
            <person name="Hibbett D.S."/>
        </authorList>
    </citation>
    <scope>NUCLEOTIDE SEQUENCE [LARGE SCALE GENOMIC DNA]</scope>
    <source>
        <strain evidence="2 3">93-53</strain>
    </source>
</reference>
<dbReference type="GeneID" id="63824810"/>
<sequence length="76" mass="8615">MFTPHPACTTLALFHTLSLLRGVRAPAGWRRAPLIIRYYPPSGSTAHFQKDKHAWSLFGAHCADVVQRWWRVSPSS</sequence>
<feature type="chain" id="PRO_5007858925" description="Secreted protein" evidence="1">
    <location>
        <begin position="26"/>
        <end position="76"/>
    </location>
</feature>
<evidence type="ECO:0000313" key="2">
    <source>
        <dbReference type="EMBL" id="KZT12305.1"/>
    </source>
</evidence>
<keyword evidence="1" id="KW-0732">Signal</keyword>
<name>A0A165HX47_9APHY</name>
<organism evidence="2 3">
    <name type="scientific">Laetiporus sulphureus 93-53</name>
    <dbReference type="NCBI Taxonomy" id="1314785"/>
    <lineage>
        <taxon>Eukaryota</taxon>
        <taxon>Fungi</taxon>
        <taxon>Dikarya</taxon>
        <taxon>Basidiomycota</taxon>
        <taxon>Agaricomycotina</taxon>
        <taxon>Agaricomycetes</taxon>
        <taxon>Polyporales</taxon>
        <taxon>Laetiporus</taxon>
    </lineage>
</organism>
<feature type="signal peptide" evidence="1">
    <location>
        <begin position="1"/>
        <end position="25"/>
    </location>
</feature>
<proteinExistence type="predicted"/>
<dbReference type="EMBL" id="KV427606">
    <property type="protein sequence ID" value="KZT12305.1"/>
    <property type="molecule type" value="Genomic_DNA"/>
</dbReference>
<dbReference type="InParanoid" id="A0A165HX47"/>
<evidence type="ECO:0008006" key="4">
    <source>
        <dbReference type="Google" id="ProtNLM"/>
    </source>
</evidence>
<protein>
    <recommendedName>
        <fullName evidence="4">Secreted protein</fullName>
    </recommendedName>
</protein>
<accession>A0A165HX47</accession>
<keyword evidence="3" id="KW-1185">Reference proteome</keyword>
<evidence type="ECO:0000256" key="1">
    <source>
        <dbReference type="SAM" id="SignalP"/>
    </source>
</evidence>
<dbReference type="AlphaFoldDB" id="A0A165HX47"/>
<dbReference type="Proteomes" id="UP000076871">
    <property type="component" value="Unassembled WGS sequence"/>
</dbReference>